<dbReference type="Pfam" id="PF01207">
    <property type="entry name" value="Dus"/>
    <property type="match status" value="1"/>
</dbReference>
<dbReference type="GO" id="GO:0017150">
    <property type="term" value="F:tRNA dihydrouridine synthase activity"/>
    <property type="evidence" value="ECO:0007669"/>
    <property type="project" value="InterPro"/>
</dbReference>
<protein>
    <recommendedName>
        <fullName evidence="11">tRNA-dihydrouridine synthase</fullName>
        <ecNumber evidence="11">1.3.1.-</ecNumber>
    </recommendedName>
</protein>
<dbReference type="CDD" id="cd02801">
    <property type="entry name" value="DUS_like_FMN"/>
    <property type="match status" value="1"/>
</dbReference>
<evidence type="ECO:0000259" key="14">
    <source>
        <dbReference type="Pfam" id="PF01207"/>
    </source>
</evidence>
<evidence type="ECO:0000256" key="1">
    <source>
        <dbReference type="ARBA" id="ARBA00002790"/>
    </source>
</evidence>
<evidence type="ECO:0000256" key="6">
    <source>
        <dbReference type="ARBA" id="ARBA00022857"/>
    </source>
</evidence>
<comment type="catalytic activity">
    <reaction evidence="9">
        <text>a 5,6-dihydrouridine in tRNA + NADP(+) = a uridine in tRNA + NADPH + H(+)</text>
        <dbReference type="Rhea" id="RHEA:23624"/>
        <dbReference type="Rhea" id="RHEA-COMP:13339"/>
        <dbReference type="Rhea" id="RHEA-COMP:13887"/>
        <dbReference type="ChEBI" id="CHEBI:15378"/>
        <dbReference type="ChEBI" id="CHEBI:57783"/>
        <dbReference type="ChEBI" id="CHEBI:58349"/>
        <dbReference type="ChEBI" id="CHEBI:65315"/>
        <dbReference type="ChEBI" id="CHEBI:74443"/>
    </reaction>
</comment>
<name>A0A7K3NQ96_9BACT</name>
<sequence>MDTPSATPPFSPKTPWLAPMAGFSDLAFRMLCRENGCAAAVTEMVSAKGLFFGSPGTSRLLDTCPGDAPLVAQIFGAEPDYAARAVFWLAGRGFRHFDLNAGCPVPKVAKSGAGAALLDDPARLVAVARAMVQAAREALPGENPLVGVKLRLGVAPPRLACLDVGPRLAEAGVSWLTLHPRFASQGYSGRSDWTATAALVSAVPVPVMASGDLWTAGDGAACLEQTGAAGVMFARGALADPTIFARLRGLLDGRPLPPPTGPDMAALIRRHAALVRAMDPSARGLLKMRTAVPRYLKGLAGSRALRARMCGCTSWQDVEFAAREAELLTAAEPHGPSDREG</sequence>
<evidence type="ECO:0000256" key="8">
    <source>
        <dbReference type="ARBA" id="ARBA00023002"/>
    </source>
</evidence>
<feature type="binding site" evidence="13">
    <location>
        <position position="179"/>
    </location>
    <ligand>
        <name>FMN</name>
        <dbReference type="ChEBI" id="CHEBI:58210"/>
    </ligand>
</feature>
<keyword evidence="6" id="KW-0521">NADP</keyword>
<evidence type="ECO:0000313" key="15">
    <source>
        <dbReference type="EMBL" id="NDY58358.1"/>
    </source>
</evidence>
<dbReference type="AlphaFoldDB" id="A0A7K3NQ96"/>
<gene>
    <name evidence="15" type="ORF">G3N56_16615</name>
</gene>
<dbReference type="RefSeq" id="WP_163303431.1">
    <property type="nucleotide sequence ID" value="NZ_JAAGRQ010000095.1"/>
</dbReference>
<feature type="binding site" evidence="13">
    <location>
        <begin position="234"/>
        <end position="235"/>
    </location>
    <ligand>
        <name>FMN</name>
        <dbReference type="ChEBI" id="CHEBI:58210"/>
    </ligand>
</feature>
<dbReference type="InterPro" id="IPR001269">
    <property type="entry name" value="DUS_fam"/>
</dbReference>
<feature type="binding site" evidence="13">
    <location>
        <position position="149"/>
    </location>
    <ligand>
        <name>FMN</name>
        <dbReference type="ChEBI" id="CHEBI:58210"/>
    </ligand>
</feature>
<dbReference type="Proteomes" id="UP000469724">
    <property type="component" value="Unassembled WGS sequence"/>
</dbReference>
<evidence type="ECO:0000256" key="9">
    <source>
        <dbReference type="ARBA" id="ARBA00048205"/>
    </source>
</evidence>
<comment type="similarity">
    <text evidence="11">Belongs to the dus family.</text>
</comment>
<keyword evidence="13" id="KW-0547">Nucleotide-binding</keyword>
<comment type="cofactor">
    <cofactor evidence="11 13">
        <name>FMN</name>
        <dbReference type="ChEBI" id="CHEBI:58210"/>
    </cofactor>
</comment>
<dbReference type="GO" id="GO:0000049">
    <property type="term" value="F:tRNA binding"/>
    <property type="evidence" value="ECO:0007669"/>
    <property type="project" value="UniProtKB-KW"/>
</dbReference>
<comment type="function">
    <text evidence="1 11">Catalyzes the synthesis of 5,6-dihydrouridine (D), a modified base found in the D-loop of most tRNAs, via the reduction of the C5-C6 double bond in target uridines.</text>
</comment>
<dbReference type="PIRSF" id="PIRSF006621">
    <property type="entry name" value="Dus"/>
    <property type="match status" value="1"/>
</dbReference>
<evidence type="ECO:0000256" key="2">
    <source>
        <dbReference type="ARBA" id="ARBA00022555"/>
    </source>
</evidence>
<feature type="binding site" evidence="13">
    <location>
        <begin position="19"/>
        <end position="21"/>
    </location>
    <ligand>
        <name>FMN</name>
        <dbReference type="ChEBI" id="CHEBI:58210"/>
    </ligand>
</feature>
<keyword evidence="4 11" id="KW-0288">FMN</keyword>
<dbReference type="EC" id="1.3.1.-" evidence="11"/>
<dbReference type="PANTHER" id="PTHR45846">
    <property type="entry name" value="TRNA-DIHYDROURIDINE(47) SYNTHASE [NAD(P)(+)]-LIKE"/>
    <property type="match status" value="1"/>
</dbReference>
<feature type="domain" description="DUS-like FMN-binding" evidence="14">
    <location>
        <begin position="17"/>
        <end position="318"/>
    </location>
</feature>
<dbReference type="Gene3D" id="3.20.20.70">
    <property type="entry name" value="Aldolase class I"/>
    <property type="match status" value="1"/>
</dbReference>
<evidence type="ECO:0000256" key="13">
    <source>
        <dbReference type="PIRSR" id="PIRSR006621-2"/>
    </source>
</evidence>
<keyword evidence="16" id="KW-1185">Reference proteome</keyword>
<feature type="active site" description="Proton donor" evidence="12">
    <location>
        <position position="103"/>
    </location>
</feature>
<accession>A0A7K3NQ96</accession>
<dbReference type="GO" id="GO:0050660">
    <property type="term" value="F:flavin adenine dinucleotide binding"/>
    <property type="evidence" value="ECO:0007669"/>
    <property type="project" value="InterPro"/>
</dbReference>
<keyword evidence="3 11" id="KW-0285">Flavoprotein</keyword>
<evidence type="ECO:0000256" key="5">
    <source>
        <dbReference type="ARBA" id="ARBA00022694"/>
    </source>
</evidence>
<dbReference type="InterPro" id="IPR024036">
    <property type="entry name" value="tRNA-dHydroUridine_Synthase_C"/>
</dbReference>
<reference evidence="15 16" key="1">
    <citation type="submission" date="2020-02" db="EMBL/GenBank/DDBJ databases">
        <title>Comparative genomics of sulfur disproportionating microorganisms.</title>
        <authorList>
            <person name="Ward L.M."/>
            <person name="Bertran E."/>
            <person name="Johnston D.T."/>
        </authorList>
    </citation>
    <scope>NUCLEOTIDE SEQUENCE [LARGE SCALE GENOMIC DNA]</scope>
    <source>
        <strain evidence="15 16">DSM 3696</strain>
    </source>
</reference>
<evidence type="ECO:0000313" key="16">
    <source>
        <dbReference type="Proteomes" id="UP000469724"/>
    </source>
</evidence>
<dbReference type="PANTHER" id="PTHR45846:SF1">
    <property type="entry name" value="TRNA-DIHYDROURIDINE(47) SYNTHASE [NAD(P)(+)]-LIKE"/>
    <property type="match status" value="1"/>
</dbReference>
<evidence type="ECO:0000256" key="12">
    <source>
        <dbReference type="PIRSR" id="PIRSR006621-1"/>
    </source>
</evidence>
<comment type="catalytic activity">
    <reaction evidence="10">
        <text>a 5,6-dihydrouridine in tRNA + NAD(+) = a uridine in tRNA + NADH + H(+)</text>
        <dbReference type="Rhea" id="RHEA:54452"/>
        <dbReference type="Rhea" id="RHEA-COMP:13339"/>
        <dbReference type="Rhea" id="RHEA-COMP:13887"/>
        <dbReference type="ChEBI" id="CHEBI:15378"/>
        <dbReference type="ChEBI" id="CHEBI:57540"/>
        <dbReference type="ChEBI" id="CHEBI:57945"/>
        <dbReference type="ChEBI" id="CHEBI:65315"/>
        <dbReference type="ChEBI" id="CHEBI:74443"/>
    </reaction>
</comment>
<dbReference type="InterPro" id="IPR013785">
    <property type="entry name" value="Aldolase_TIM"/>
</dbReference>
<dbReference type="Gene3D" id="1.10.1200.80">
    <property type="entry name" value="Putative flavin oxidoreducatase, domain 2"/>
    <property type="match status" value="1"/>
</dbReference>
<dbReference type="InterPro" id="IPR035587">
    <property type="entry name" value="DUS-like_FMN-bd"/>
</dbReference>
<proteinExistence type="inferred from homology"/>
<evidence type="ECO:0000256" key="3">
    <source>
        <dbReference type="ARBA" id="ARBA00022630"/>
    </source>
</evidence>
<organism evidence="15 16">
    <name type="scientific">Desulfolutivibrio sulfodismutans</name>
    <dbReference type="NCBI Taxonomy" id="63561"/>
    <lineage>
        <taxon>Bacteria</taxon>
        <taxon>Pseudomonadati</taxon>
        <taxon>Thermodesulfobacteriota</taxon>
        <taxon>Desulfovibrionia</taxon>
        <taxon>Desulfovibrionales</taxon>
        <taxon>Desulfovibrionaceae</taxon>
        <taxon>Desulfolutivibrio</taxon>
    </lineage>
</organism>
<feature type="binding site" evidence="13">
    <location>
        <position position="73"/>
    </location>
    <ligand>
        <name>FMN</name>
        <dbReference type="ChEBI" id="CHEBI:58210"/>
    </ligand>
</feature>
<evidence type="ECO:0000256" key="7">
    <source>
        <dbReference type="ARBA" id="ARBA00022884"/>
    </source>
</evidence>
<keyword evidence="5 11" id="KW-0819">tRNA processing</keyword>
<keyword evidence="8 11" id="KW-0560">Oxidoreductase</keyword>
<evidence type="ECO:0000256" key="4">
    <source>
        <dbReference type="ARBA" id="ARBA00022643"/>
    </source>
</evidence>
<keyword evidence="2" id="KW-0820">tRNA-binding</keyword>
<evidence type="ECO:0000256" key="11">
    <source>
        <dbReference type="PIRNR" id="PIRNR006621"/>
    </source>
</evidence>
<comment type="caution">
    <text evidence="15">The sequence shown here is derived from an EMBL/GenBank/DDBJ whole genome shotgun (WGS) entry which is preliminary data.</text>
</comment>
<evidence type="ECO:0000256" key="10">
    <source>
        <dbReference type="ARBA" id="ARBA00048802"/>
    </source>
</evidence>
<dbReference type="EMBL" id="JAAGRQ010000095">
    <property type="protein sequence ID" value="NDY58358.1"/>
    <property type="molecule type" value="Genomic_DNA"/>
</dbReference>
<dbReference type="SUPFAM" id="SSF51395">
    <property type="entry name" value="FMN-linked oxidoreductases"/>
    <property type="match status" value="1"/>
</dbReference>
<keyword evidence="7" id="KW-0694">RNA-binding</keyword>